<dbReference type="EMBL" id="JAATHJ010000011">
    <property type="protein sequence ID" value="NJP37774.1"/>
    <property type="molecule type" value="Genomic_DNA"/>
</dbReference>
<dbReference type="Proteomes" id="UP000752012">
    <property type="component" value="Unassembled WGS sequence"/>
</dbReference>
<evidence type="ECO:0000259" key="1">
    <source>
        <dbReference type="Pfam" id="PF01636"/>
    </source>
</evidence>
<name>A0A969PUI9_9BACI</name>
<dbReference type="RefSeq" id="WP_168006607.1">
    <property type="nucleotide sequence ID" value="NZ_JAATHJ010000011.1"/>
</dbReference>
<evidence type="ECO:0000313" key="3">
    <source>
        <dbReference type="Proteomes" id="UP000752012"/>
    </source>
</evidence>
<dbReference type="Gene3D" id="3.90.1200.10">
    <property type="match status" value="1"/>
</dbReference>
<evidence type="ECO:0000313" key="2">
    <source>
        <dbReference type="EMBL" id="NJP37774.1"/>
    </source>
</evidence>
<feature type="domain" description="Aminoglycoside phosphotransferase" evidence="1">
    <location>
        <begin position="14"/>
        <end position="230"/>
    </location>
</feature>
<reference evidence="2 3" key="1">
    <citation type="submission" date="2020-03" db="EMBL/GenBank/DDBJ databases">
        <title>Assessment of the enzymatic potential of alkaline-tolerant lipase obtained from Bacillus luteus H11 (technogenic soil) for the bioremediation of saline soils contaminated with petroleum substances.</title>
        <authorList>
            <person name="Kalwasinska A."/>
        </authorList>
    </citation>
    <scope>NUCLEOTIDE SEQUENCE [LARGE SCALE GENOMIC DNA]</scope>
    <source>
        <strain evidence="2 3">H11</strain>
    </source>
</reference>
<dbReference type="PANTHER" id="PTHR41283:SF1">
    <property type="entry name" value="AMINOGLYCOSIDE PHOSPHOTRANSFERASE DOMAIN-CONTAINING PROTEIN"/>
    <property type="match status" value="1"/>
</dbReference>
<proteinExistence type="predicted"/>
<gene>
    <name evidence="2" type="ORF">HCN83_09270</name>
</gene>
<dbReference type="InterPro" id="IPR002575">
    <property type="entry name" value="Aminoglycoside_PTrfase"/>
</dbReference>
<keyword evidence="3" id="KW-1185">Reference proteome</keyword>
<dbReference type="SUPFAM" id="SSF56112">
    <property type="entry name" value="Protein kinase-like (PK-like)"/>
    <property type="match status" value="1"/>
</dbReference>
<accession>A0A969PUI9</accession>
<comment type="caution">
    <text evidence="2">The sequence shown here is derived from an EMBL/GenBank/DDBJ whole genome shotgun (WGS) entry which is preliminary data.</text>
</comment>
<dbReference type="InterPro" id="IPR011009">
    <property type="entry name" value="Kinase-like_dom_sf"/>
</dbReference>
<dbReference type="AlphaFoldDB" id="A0A969PUI9"/>
<dbReference type="PANTHER" id="PTHR41283">
    <property type="entry name" value="AMINOGLYCOSIDE PHOSPHOTRANSFERASE"/>
    <property type="match status" value="1"/>
</dbReference>
<sequence>MDLFAGKRVKQLKGFSQHPCYLAENRTGKSVIKRFPLAEQAKRREQLRVMERLFMEGLPVQKVMCVQEEAPYLWVQLSWIEGEDVRSCKESKTEADMYRLGREAGALLRKLHAVEAPAEKIGWADRAWEKHLRYEAMCKEKKLTFAGIHDVSAWVKRHRHWMNHVPERLQHDDFHLGNLLVSDGRLTGVIDFDNMDWGDPYHDFVKTALFQLDDSKAFACGQIHGYFHDQVPSAFWERYSLYTAMVLFSSLAWGQMFAPEEEKMTRRRIDRALRDHDHFKRLKPAWYEGENVWST</sequence>
<dbReference type="Pfam" id="PF01636">
    <property type="entry name" value="APH"/>
    <property type="match status" value="1"/>
</dbReference>
<protein>
    <submittedName>
        <fullName evidence="2">Phosphotransferase</fullName>
    </submittedName>
</protein>
<organism evidence="2 3">
    <name type="scientific">Alkalicoccus luteus</name>
    <dbReference type="NCBI Taxonomy" id="1237094"/>
    <lineage>
        <taxon>Bacteria</taxon>
        <taxon>Bacillati</taxon>
        <taxon>Bacillota</taxon>
        <taxon>Bacilli</taxon>
        <taxon>Bacillales</taxon>
        <taxon>Bacillaceae</taxon>
        <taxon>Alkalicoccus</taxon>
    </lineage>
</organism>